<dbReference type="EMBL" id="JAULBC010000002">
    <property type="protein sequence ID" value="MEX6687477.1"/>
    <property type="molecule type" value="Genomic_DNA"/>
</dbReference>
<dbReference type="Gene3D" id="3.40.50.720">
    <property type="entry name" value="NAD(P)-binding Rossmann-like Domain"/>
    <property type="match status" value="1"/>
</dbReference>
<name>A0ABV3ZC80_9BACT</name>
<keyword evidence="6" id="KW-1185">Reference proteome</keyword>
<accession>A0ABV3ZC80</accession>
<dbReference type="InterPro" id="IPR008927">
    <property type="entry name" value="6-PGluconate_DH-like_C_sf"/>
</dbReference>
<organism evidence="5 6">
    <name type="scientific">Danxiaibacter flavus</name>
    <dbReference type="NCBI Taxonomy" id="3049108"/>
    <lineage>
        <taxon>Bacteria</taxon>
        <taxon>Pseudomonadati</taxon>
        <taxon>Bacteroidota</taxon>
        <taxon>Chitinophagia</taxon>
        <taxon>Chitinophagales</taxon>
        <taxon>Chitinophagaceae</taxon>
        <taxon>Danxiaibacter</taxon>
    </lineage>
</organism>
<keyword evidence="1 5" id="KW-0560">Oxidoreductase</keyword>
<dbReference type="Proteomes" id="UP001560573">
    <property type="component" value="Unassembled WGS sequence"/>
</dbReference>
<proteinExistence type="predicted"/>
<dbReference type="PANTHER" id="PTHR30524:SF0">
    <property type="entry name" value="ALTRONATE OXIDOREDUCTASE-RELATED"/>
    <property type="match status" value="1"/>
</dbReference>
<sequence length="490" mass="54937">MQLSKHIVPKKELPEKVLQFGTGVLLRGLCDYFIDKANKQGIFNGSVVVVKSTSSGGADEFASQDGLYTHFVRGIENGVTKDESIVNESISRVVSANDQWQDVLKCAVNPDIQLIISNTTEVGITYHEENIFEGVPASFPGKLLAFLHERYKAFNGSDEAGMVIIPTELITENATKLKAILLQLAAFNHLNDGFVKWLENANHFCNSLVDRIVPGKLSGGEKTAAQQSLGYTDDLMIMSEVYRLWAIETSSEKVKNVLSFSQADDGVVLAPDIYKFRELKLRLLNGTHTYLCGLAVLAGFETVRDAMQKTYFKSFVTELMLNEICNAITDDSISYDEAKTFSLKVIDRFSNPYIEHKWLSIALQYTSKMLLRNVPVLLKYYERRHEVPYFMATGFAAYLLFMKNCKTSDGEGQTGEYLIKDDKAEILKKYWAEAADADDLVDRALADQTLWQTDLTKPEGFARAVKESIQNLTHKGIETTLQNLSYLNIA</sequence>
<reference evidence="5 6" key="1">
    <citation type="submission" date="2023-07" db="EMBL/GenBank/DDBJ databases">
        <authorList>
            <person name="Lian W.-H."/>
        </authorList>
    </citation>
    <scope>NUCLEOTIDE SEQUENCE [LARGE SCALE GENOMIC DNA]</scope>
    <source>
        <strain evidence="5 6">SYSU DXS3180</strain>
    </source>
</reference>
<dbReference type="Gene3D" id="1.10.1040.10">
    <property type="entry name" value="N-(1-d-carboxylethyl)-l-norvaline Dehydrogenase, domain 2"/>
    <property type="match status" value="1"/>
</dbReference>
<dbReference type="EC" id="1.1.1.58" evidence="5"/>
<dbReference type="SUPFAM" id="SSF48179">
    <property type="entry name" value="6-phosphogluconate dehydrogenase C-terminal domain-like"/>
    <property type="match status" value="1"/>
</dbReference>
<keyword evidence="2" id="KW-0520">NAD</keyword>
<dbReference type="SUPFAM" id="SSF51735">
    <property type="entry name" value="NAD(P)-binding Rossmann-fold domains"/>
    <property type="match status" value="1"/>
</dbReference>
<dbReference type="InterPro" id="IPR013131">
    <property type="entry name" value="Mannitol_DH_N"/>
</dbReference>
<dbReference type="InterPro" id="IPR013328">
    <property type="entry name" value="6PGD_dom2"/>
</dbReference>
<evidence type="ECO:0000259" key="4">
    <source>
        <dbReference type="Pfam" id="PF08125"/>
    </source>
</evidence>
<dbReference type="InterPro" id="IPR013118">
    <property type="entry name" value="Mannitol_DH_C"/>
</dbReference>
<dbReference type="InterPro" id="IPR036291">
    <property type="entry name" value="NAD(P)-bd_dom_sf"/>
</dbReference>
<evidence type="ECO:0000256" key="2">
    <source>
        <dbReference type="ARBA" id="ARBA00023027"/>
    </source>
</evidence>
<dbReference type="Pfam" id="PF01232">
    <property type="entry name" value="Mannitol_dh"/>
    <property type="match status" value="1"/>
</dbReference>
<evidence type="ECO:0000313" key="6">
    <source>
        <dbReference type="Proteomes" id="UP001560573"/>
    </source>
</evidence>
<feature type="domain" description="Mannitol dehydrogenase C-terminal" evidence="4">
    <location>
        <begin position="272"/>
        <end position="472"/>
    </location>
</feature>
<dbReference type="Pfam" id="PF08125">
    <property type="entry name" value="Mannitol_dh_C"/>
    <property type="match status" value="1"/>
</dbReference>
<dbReference type="PANTHER" id="PTHR30524">
    <property type="entry name" value="MANNITOL-1-PHOSPHATE 5-DEHYDROGENASE"/>
    <property type="match status" value="1"/>
</dbReference>
<protein>
    <submittedName>
        <fullName evidence="5">Tagaturonate reductase</fullName>
        <ecNumber evidence="5">1.1.1.58</ecNumber>
    </submittedName>
</protein>
<evidence type="ECO:0000256" key="1">
    <source>
        <dbReference type="ARBA" id="ARBA00023002"/>
    </source>
</evidence>
<dbReference type="RefSeq" id="WP_369328883.1">
    <property type="nucleotide sequence ID" value="NZ_JAULBC010000002.1"/>
</dbReference>
<gene>
    <name evidence="5" type="ORF">QTN47_08250</name>
</gene>
<dbReference type="NCBIfam" id="NF002969">
    <property type="entry name" value="PRK03643.1"/>
    <property type="match status" value="1"/>
</dbReference>
<dbReference type="GO" id="GO:0009026">
    <property type="term" value="F:tagaturonate reductase activity"/>
    <property type="evidence" value="ECO:0007669"/>
    <property type="project" value="UniProtKB-EC"/>
</dbReference>
<evidence type="ECO:0000259" key="3">
    <source>
        <dbReference type="Pfam" id="PF01232"/>
    </source>
</evidence>
<comment type="caution">
    <text evidence="5">The sequence shown here is derived from an EMBL/GenBank/DDBJ whole genome shotgun (WGS) entry which is preliminary data.</text>
</comment>
<evidence type="ECO:0000313" key="5">
    <source>
        <dbReference type="EMBL" id="MEX6687477.1"/>
    </source>
</evidence>
<feature type="domain" description="Mannitol dehydrogenase N-terminal" evidence="3">
    <location>
        <begin position="16"/>
        <end position="254"/>
    </location>
</feature>